<dbReference type="InterPro" id="IPR000843">
    <property type="entry name" value="HTH_LacI"/>
</dbReference>
<dbReference type="PANTHER" id="PTHR30146:SF138">
    <property type="entry name" value="TRANSCRIPTIONAL REGULATORY PROTEIN"/>
    <property type="match status" value="1"/>
</dbReference>
<dbReference type="GO" id="GO:0000976">
    <property type="term" value="F:transcription cis-regulatory region binding"/>
    <property type="evidence" value="ECO:0007669"/>
    <property type="project" value="TreeGrafter"/>
</dbReference>
<dbReference type="EMBL" id="DXBY01000198">
    <property type="protein sequence ID" value="HIZ36409.1"/>
    <property type="molecule type" value="Genomic_DNA"/>
</dbReference>
<dbReference type="SMART" id="SM00354">
    <property type="entry name" value="HTH_LACI"/>
    <property type="match status" value="1"/>
</dbReference>
<evidence type="ECO:0000256" key="1">
    <source>
        <dbReference type="ARBA" id="ARBA00023015"/>
    </source>
</evidence>
<proteinExistence type="predicted"/>
<dbReference type="PANTHER" id="PTHR30146">
    <property type="entry name" value="LACI-RELATED TRANSCRIPTIONAL REPRESSOR"/>
    <property type="match status" value="1"/>
</dbReference>
<organism evidence="5 6">
    <name type="scientific">Candidatus Ruania gallistercoris</name>
    <dbReference type="NCBI Taxonomy" id="2838746"/>
    <lineage>
        <taxon>Bacteria</taxon>
        <taxon>Bacillati</taxon>
        <taxon>Actinomycetota</taxon>
        <taxon>Actinomycetes</taxon>
        <taxon>Micrococcales</taxon>
        <taxon>Ruaniaceae</taxon>
        <taxon>Ruania</taxon>
    </lineage>
</organism>
<feature type="domain" description="HTH lacI-type" evidence="4">
    <location>
        <begin position="1"/>
        <end position="57"/>
    </location>
</feature>
<dbReference type="Pfam" id="PF00356">
    <property type="entry name" value="LacI"/>
    <property type="match status" value="1"/>
</dbReference>
<evidence type="ECO:0000256" key="2">
    <source>
        <dbReference type="ARBA" id="ARBA00023125"/>
    </source>
</evidence>
<keyword evidence="1" id="KW-0805">Transcription regulation</keyword>
<dbReference type="Gene3D" id="3.40.50.2300">
    <property type="match status" value="2"/>
</dbReference>
<dbReference type="PROSITE" id="PS50932">
    <property type="entry name" value="HTH_LACI_2"/>
    <property type="match status" value="1"/>
</dbReference>
<evidence type="ECO:0000313" key="6">
    <source>
        <dbReference type="Proteomes" id="UP000824037"/>
    </source>
</evidence>
<keyword evidence="2" id="KW-0238">DNA-binding</keyword>
<dbReference type="InterPro" id="IPR046335">
    <property type="entry name" value="LacI/GalR-like_sensor"/>
</dbReference>
<protein>
    <submittedName>
        <fullName evidence="5">LacI family transcriptional regulator</fullName>
    </submittedName>
</protein>
<sequence length="330" mass="34707">MTADLRAVASGARVSVSTASRALSRPDLVSARTAARVREVAAALGYAPNAAGVALRSGRYGELTIMLHNLANPLFARLVTRIQHYAQEQGLGVQIVDSQGTAELEQERIRSLLNRVDGIIAVAPRLPDEALTSASARLPLVVVNRDVPGVSSVTLDVATGLSRAVDHLAALGHRHIAYVSGPTRTWSDDRRRRRVHDRARVHGVRVQSLGPLAPVFRSGLTAAEDVLTSGVSAVIAYNSLIALGLAYQLRVAGIALPDELSIVAGDDMEVRGTDPATLTALHLPIDEAASRAVDLLGEIIAGGVPTGAVRIETPLLLGDSTTARPLNSGR</sequence>
<name>A0A9D2EEZ7_9MICO</name>
<dbReference type="SUPFAM" id="SSF53822">
    <property type="entry name" value="Periplasmic binding protein-like I"/>
    <property type="match status" value="1"/>
</dbReference>
<evidence type="ECO:0000256" key="3">
    <source>
        <dbReference type="ARBA" id="ARBA00023163"/>
    </source>
</evidence>
<gene>
    <name evidence="5" type="ORF">H9815_11570</name>
</gene>
<dbReference type="Gene3D" id="1.10.260.40">
    <property type="entry name" value="lambda repressor-like DNA-binding domains"/>
    <property type="match status" value="1"/>
</dbReference>
<keyword evidence="3" id="KW-0804">Transcription</keyword>
<accession>A0A9D2EEZ7</accession>
<reference evidence="5" key="2">
    <citation type="submission" date="2021-04" db="EMBL/GenBank/DDBJ databases">
        <authorList>
            <person name="Gilroy R."/>
        </authorList>
    </citation>
    <scope>NUCLEOTIDE SEQUENCE</scope>
    <source>
        <strain evidence="5">ChiGjej4B4-7305</strain>
    </source>
</reference>
<dbReference type="Pfam" id="PF13377">
    <property type="entry name" value="Peripla_BP_3"/>
    <property type="match status" value="1"/>
</dbReference>
<comment type="caution">
    <text evidence="5">The sequence shown here is derived from an EMBL/GenBank/DDBJ whole genome shotgun (WGS) entry which is preliminary data.</text>
</comment>
<evidence type="ECO:0000259" key="4">
    <source>
        <dbReference type="PROSITE" id="PS50932"/>
    </source>
</evidence>
<dbReference type="InterPro" id="IPR010982">
    <property type="entry name" value="Lambda_DNA-bd_dom_sf"/>
</dbReference>
<reference evidence="5" key="1">
    <citation type="journal article" date="2021" name="PeerJ">
        <title>Extensive microbial diversity within the chicken gut microbiome revealed by metagenomics and culture.</title>
        <authorList>
            <person name="Gilroy R."/>
            <person name="Ravi A."/>
            <person name="Getino M."/>
            <person name="Pursley I."/>
            <person name="Horton D.L."/>
            <person name="Alikhan N.F."/>
            <person name="Baker D."/>
            <person name="Gharbi K."/>
            <person name="Hall N."/>
            <person name="Watson M."/>
            <person name="Adriaenssens E.M."/>
            <person name="Foster-Nyarko E."/>
            <person name="Jarju S."/>
            <person name="Secka A."/>
            <person name="Antonio M."/>
            <person name="Oren A."/>
            <person name="Chaudhuri R.R."/>
            <person name="La Ragione R."/>
            <person name="Hildebrand F."/>
            <person name="Pallen M.J."/>
        </authorList>
    </citation>
    <scope>NUCLEOTIDE SEQUENCE</scope>
    <source>
        <strain evidence="5">ChiGjej4B4-7305</strain>
    </source>
</reference>
<dbReference type="SUPFAM" id="SSF47413">
    <property type="entry name" value="lambda repressor-like DNA-binding domains"/>
    <property type="match status" value="1"/>
</dbReference>
<dbReference type="Proteomes" id="UP000824037">
    <property type="component" value="Unassembled WGS sequence"/>
</dbReference>
<dbReference type="GO" id="GO:0003700">
    <property type="term" value="F:DNA-binding transcription factor activity"/>
    <property type="evidence" value="ECO:0007669"/>
    <property type="project" value="TreeGrafter"/>
</dbReference>
<dbReference type="AlphaFoldDB" id="A0A9D2EEZ7"/>
<evidence type="ECO:0000313" key="5">
    <source>
        <dbReference type="EMBL" id="HIZ36409.1"/>
    </source>
</evidence>
<dbReference type="InterPro" id="IPR028082">
    <property type="entry name" value="Peripla_BP_I"/>
</dbReference>